<dbReference type="KEGG" id="vg:80019283"/>
<dbReference type="GeneID" id="80019283"/>
<dbReference type="EMBL" id="MH155870">
    <property type="protein sequence ID" value="AWN05285.1"/>
    <property type="molecule type" value="Genomic_DNA"/>
</dbReference>
<protein>
    <submittedName>
        <fullName evidence="1">Uncharacterized protein</fullName>
    </submittedName>
</protein>
<evidence type="ECO:0000313" key="1">
    <source>
        <dbReference type="EMBL" id="AWN05285.1"/>
    </source>
</evidence>
<evidence type="ECO:0000313" key="2">
    <source>
        <dbReference type="Proteomes" id="UP000247188"/>
    </source>
</evidence>
<organism evidence="1 2">
    <name type="scientific">Streptomyces phage Ibantik</name>
    <dbReference type="NCBI Taxonomy" id="2182397"/>
    <lineage>
        <taxon>Viruses</taxon>
        <taxon>Duplodnaviria</taxon>
        <taxon>Heunggongvirae</taxon>
        <taxon>Uroviricota</taxon>
        <taxon>Caudoviricetes</taxon>
        <taxon>Ibantikvirus</taxon>
        <taxon>Ibantikvirus ibantik</taxon>
    </lineage>
</organism>
<dbReference type="RefSeq" id="YP_010754685.1">
    <property type="nucleotide sequence ID" value="NC_073462.1"/>
</dbReference>
<gene>
    <name evidence="1" type="primary">63</name>
    <name evidence="1" type="ORF">SEA_IBANTIK_63</name>
</gene>
<proteinExistence type="predicted"/>
<dbReference type="Proteomes" id="UP000247188">
    <property type="component" value="Segment"/>
</dbReference>
<accession>A0A2U8UNN6</accession>
<keyword evidence="2" id="KW-1185">Reference proteome</keyword>
<name>A0A2U8UNN6_9CAUD</name>
<sequence>MLMSEFKCEPANAADDDLLDYEYWEAPQRPSKAAERRSWRQEAQEELEELGDLYPDLAEVLNEVRL</sequence>
<reference evidence="2" key="1">
    <citation type="submission" date="2018-04" db="EMBL/GenBank/DDBJ databases">
        <authorList>
            <person name="Go L.Y."/>
            <person name="Mitchell J.A."/>
        </authorList>
    </citation>
    <scope>NUCLEOTIDE SEQUENCE [LARGE SCALE GENOMIC DNA]</scope>
</reference>